<evidence type="ECO:0000313" key="2">
    <source>
        <dbReference type="EMBL" id="KAH1105431.1"/>
    </source>
</evidence>
<dbReference type="OrthoDB" id="1858978at2759"/>
<dbReference type="AlphaFoldDB" id="A0A9D3VXX0"/>
<keyword evidence="3" id="KW-1185">Reference proteome</keyword>
<organism evidence="2 3">
    <name type="scientific">Gossypium stocksii</name>
    <dbReference type="NCBI Taxonomy" id="47602"/>
    <lineage>
        <taxon>Eukaryota</taxon>
        <taxon>Viridiplantae</taxon>
        <taxon>Streptophyta</taxon>
        <taxon>Embryophyta</taxon>
        <taxon>Tracheophyta</taxon>
        <taxon>Spermatophyta</taxon>
        <taxon>Magnoliopsida</taxon>
        <taxon>eudicotyledons</taxon>
        <taxon>Gunneridae</taxon>
        <taxon>Pentapetalae</taxon>
        <taxon>rosids</taxon>
        <taxon>malvids</taxon>
        <taxon>Malvales</taxon>
        <taxon>Malvaceae</taxon>
        <taxon>Malvoideae</taxon>
        <taxon>Gossypium</taxon>
    </lineage>
</organism>
<dbReference type="Pfam" id="PF03080">
    <property type="entry name" value="Neprosin"/>
    <property type="match status" value="2"/>
</dbReference>
<sequence>MPLMINLRNNIKMRRTSFKGVIIFLGLTLCYVLGEADLGLDTTKPKILDGKNVPNNPTRHAVKSIQSEDGDIIDCIDIYKQPSLDHPSLKNHIIQLAPSYNPNMEEIQTSEQPFRSVTSQVWQKSGSCPKGTIPVVRRRTHNDDELLSNSRKKSPLTVHQRNHSKAILLTEGYNYAGVKADIKVWNPRVESDDEYSTSRISLRSGPWYDFESVEAGWAVNPSVYGDRQTRLFAYWTVDASKKTGCFDLTCPGFVQTSHEIALGAAIYPISVFRGLPYQITLFIFKDPNTNNLWVQYGERTNIGYWPPKLFKTLTYGAECAEWGGDVYSSKLEQVPHTETQMGNGNFPDYIDGNSGYMKRMRILDISLNLKFPEWVGTYADEYWCYQSQYVSDYVSEDGDIIDCVEIYKQPAFDHPALRNHVIQVKPSFDLKEVKINSKNESSKLTVFQTWQKSGSCPEGTVSIRRIRREDLLRANSVQQFGRKPQEVVLKSNTTIEHKDGQSPFFNNTKFTMPTIVNRSAATLVTVGYNYIGAKADINVWNPNVESEDEFTTAQMWLKAGPGDNFESLESGWMVNPQLYGDKKTRFFAHWTKDSYKTTGCFDLHCSGFVQTSSKVAFGGALEPVSTEFGEQYYINVGIFMDPKTNNWWLKIKEDLVIGYWPASTLLFYLNHSSTLVEWGGQVYSSNVKKKPHTKTGMGSGQFASGLRGNACYMDNIAIVDFSMQLKYPQRVGTWADEQYCYTALNYQEGYGKLPIFYFGGPGQNYNCP</sequence>
<evidence type="ECO:0000259" key="1">
    <source>
        <dbReference type="PROSITE" id="PS52045"/>
    </source>
</evidence>
<feature type="domain" description="Neprosin PEP catalytic" evidence="1">
    <location>
        <begin position="157"/>
        <end position="415"/>
    </location>
</feature>
<dbReference type="InterPro" id="IPR025521">
    <property type="entry name" value="Neprosin_propep"/>
</dbReference>
<dbReference type="Pfam" id="PF14365">
    <property type="entry name" value="Neprosin_AP"/>
    <property type="match status" value="2"/>
</dbReference>
<reference evidence="2 3" key="1">
    <citation type="journal article" date="2021" name="Plant Biotechnol. J.">
        <title>Multi-omics assisted identification of the key and species-specific regulatory components of drought-tolerant mechanisms in Gossypium stocksii.</title>
        <authorList>
            <person name="Yu D."/>
            <person name="Ke L."/>
            <person name="Zhang D."/>
            <person name="Wu Y."/>
            <person name="Sun Y."/>
            <person name="Mei J."/>
            <person name="Sun J."/>
            <person name="Sun Y."/>
        </authorList>
    </citation>
    <scope>NUCLEOTIDE SEQUENCE [LARGE SCALE GENOMIC DNA]</scope>
    <source>
        <strain evidence="3">cv. E1</strain>
        <tissue evidence="2">Leaf</tissue>
    </source>
</reference>
<accession>A0A9D3VXX0</accession>
<dbReference type="PANTHER" id="PTHR31589:SF2">
    <property type="entry name" value="ASLB (DUF239)-RELATED"/>
    <property type="match status" value="1"/>
</dbReference>
<feature type="domain" description="Neprosin PEP catalytic" evidence="1">
    <location>
        <begin position="511"/>
        <end position="768"/>
    </location>
</feature>
<name>A0A9D3VXX0_9ROSI</name>
<dbReference type="PROSITE" id="PS52045">
    <property type="entry name" value="NEPROSIN_PEP_CD"/>
    <property type="match status" value="2"/>
</dbReference>
<evidence type="ECO:0000313" key="3">
    <source>
        <dbReference type="Proteomes" id="UP000828251"/>
    </source>
</evidence>
<protein>
    <recommendedName>
        <fullName evidence="1">Neprosin PEP catalytic domain-containing protein</fullName>
    </recommendedName>
</protein>
<proteinExistence type="predicted"/>
<comment type="caution">
    <text evidence="2">The sequence shown here is derived from an EMBL/GenBank/DDBJ whole genome shotgun (WGS) entry which is preliminary data.</text>
</comment>
<dbReference type="Proteomes" id="UP000828251">
    <property type="component" value="Unassembled WGS sequence"/>
</dbReference>
<dbReference type="InterPro" id="IPR004314">
    <property type="entry name" value="Neprosin"/>
</dbReference>
<dbReference type="InterPro" id="IPR053168">
    <property type="entry name" value="Glutamic_endopeptidase"/>
</dbReference>
<gene>
    <name evidence="2" type="ORF">J1N35_009199</name>
</gene>
<dbReference type="EMBL" id="JAIQCV010000004">
    <property type="protein sequence ID" value="KAH1105431.1"/>
    <property type="molecule type" value="Genomic_DNA"/>
</dbReference>
<dbReference type="Gene3D" id="3.90.1320.10">
    <property type="entry name" value="Outer-capsid protein sigma 3, large lobe"/>
    <property type="match status" value="2"/>
</dbReference>
<dbReference type="PANTHER" id="PTHR31589">
    <property type="entry name" value="PROTEIN, PUTATIVE (DUF239)-RELATED-RELATED"/>
    <property type="match status" value="1"/>
</dbReference>